<dbReference type="InterPro" id="IPR002586">
    <property type="entry name" value="CobQ/CobB/MinD/ParA_Nub-bd_dom"/>
</dbReference>
<feature type="active site" description="Nucleophile" evidence="4">
    <location>
        <position position="327"/>
    </location>
</feature>
<dbReference type="HAMAP" id="MF_00028">
    <property type="entry name" value="CobQ"/>
    <property type="match status" value="1"/>
</dbReference>
<dbReference type="OrthoDB" id="9808302at2"/>
<dbReference type="GO" id="GO:0015420">
    <property type="term" value="F:ABC-type vitamin B12 transporter activity"/>
    <property type="evidence" value="ECO:0007669"/>
    <property type="project" value="UniProtKB-UniRule"/>
</dbReference>
<comment type="pathway">
    <text evidence="1 4">Cofactor biosynthesis; adenosylcobalamin biosynthesis.</text>
</comment>
<dbReference type="SUPFAM" id="SSF52317">
    <property type="entry name" value="Class I glutamine amidotransferase-like"/>
    <property type="match status" value="1"/>
</dbReference>
<dbReference type="PROSITE" id="PS51274">
    <property type="entry name" value="GATASE_COBBQ"/>
    <property type="match status" value="1"/>
</dbReference>
<dbReference type="RefSeq" id="WP_105958790.1">
    <property type="nucleotide sequence ID" value="NZ_PVNS01000005.1"/>
</dbReference>
<feature type="domain" description="CobQ/CobB/MinD/ParA nucleotide binding" evidence="5">
    <location>
        <begin position="1"/>
        <end position="227"/>
    </location>
</feature>
<gene>
    <name evidence="4" type="primary">cobQ</name>
    <name evidence="7" type="ORF">C6I21_06800</name>
</gene>
<sequence length="484" mass="52981">MIQGTQSNAGKSLLAAAFCRIFTEDGRRTAPFKSQNMALNAAVTKEGGEIGRAQKMQAEACGIDAHTDMNPVLIKPEGDMRAQVIVNGRAAGGFGASAYRSEFYAEALEAISSAYGRLEQTVDRIVIEGAGSPAEINLKDRELVNMRIAEMADAPVILTADIDRGGVFAMIVGTLELLEPHERDRIAGFIINKFRGDVSLLQPGLDWLEAYTGKPVLGVVPYIEDLVVEEEDSLGLESYGRNVEGGLDIVVPAFPRMANYSDLDPLRWEEDVSLRLVERPGQLGTPDLIVLPGSKATLQDLSYLKQRGLDRCIQDAAEKGIPVIGICGGFQMLGERIEDPDGIEPEALDHDGLGLFPSLKTTMTNEKVVTETTDSVSWDGEVYPVSGYEIHAGRSVHTEASWGNGAALGTVYGTYMHDIFHEDRFRHALLDSLRKKRELPPVTRGKFREKKEASFQKLADTVRASVDMEKIEELIENGKKGRDE</sequence>
<keyword evidence="8" id="KW-1185">Reference proteome</keyword>
<dbReference type="NCBIfam" id="TIGR00313">
    <property type="entry name" value="cobQ"/>
    <property type="match status" value="1"/>
</dbReference>
<dbReference type="Proteomes" id="UP000243650">
    <property type="component" value="Unassembled WGS sequence"/>
</dbReference>
<evidence type="ECO:0000259" key="6">
    <source>
        <dbReference type="Pfam" id="PF07685"/>
    </source>
</evidence>
<comment type="similarity">
    <text evidence="4">Belongs to the CobB/CobQ family. CobQ subfamily.</text>
</comment>
<evidence type="ECO:0000259" key="5">
    <source>
        <dbReference type="Pfam" id="PF01656"/>
    </source>
</evidence>
<dbReference type="Gene3D" id="3.40.50.300">
    <property type="entry name" value="P-loop containing nucleotide triphosphate hydrolases"/>
    <property type="match status" value="1"/>
</dbReference>
<dbReference type="AlphaFoldDB" id="A0A2P6MIL2"/>
<dbReference type="InterPro" id="IPR033949">
    <property type="entry name" value="CobQ_GATase1"/>
</dbReference>
<comment type="caution">
    <text evidence="7">The sequence shown here is derived from an EMBL/GenBank/DDBJ whole genome shotgun (WGS) entry which is preliminary data.</text>
</comment>
<dbReference type="CDD" id="cd05389">
    <property type="entry name" value="CobQ_N"/>
    <property type="match status" value="1"/>
</dbReference>
<dbReference type="NCBIfam" id="NF001989">
    <property type="entry name" value="PRK00784.1"/>
    <property type="match status" value="1"/>
</dbReference>
<dbReference type="Pfam" id="PF01656">
    <property type="entry name" value="CbiA"/>
    <property type="match status" value="1"/>
</dbReference>
<dbReference type="Pfam" id="PF07685">
    <property type="entry name" value="GATase_3"/>
    <property type="match status" value="1"/>
</dbReference>
<feature type="domain" description="CobB/CobQ-like glutamine amidotransferase" evidence="6">
    <location>
        <begin position="248"/>
        <end position="424"/>
    </location>
</feature>
<evidence type="ECO:0000313" key="8">
    <source>
        <dbReference type="Proteomes" id="UP000243650"/>
    </source>
</evidence>
<dbReference type="CDD" id="cd01750">
    <property type="entry name" value="GATase1_CobQ"/>
    <property type="match status" value="1"/>
</dbReference>
<name>A0A2P6MIL2_ALKUR</name>
<comment type="function">
    <text evidence="4">Catalyzes amidations at positions B, D, E, and G on adenosylcobyrinic A,C-diamide. NH(2) groups are provided by glutamine, and one molecule of ATP is hydrogenolyzed for each amidation.</text>
</comment>
<protein>
    <recommendedName>
        <fullName evidence="4">Cobyric acid synthase</fullName>
    </recommendedName>
</protein>
<dbReference type="InterPro" id="IPR004459">
    <property type="entry name" value="CobQ_synth"/>
</dbReference>
<keyword evidence="2 4" id="KW-0169">Cobalamin biosynthesis</keyword>
<dbReference type="EMBL" id="PVNS01000005">
    <property type="protein sequence ID" value="PRO66107.1"/>
    <property type="molecule type" value="Genomic_DNA"/>
</dbReference>
<dbReference type="PANTHER" id="PTHR21343">
    <property type="entry name" value="DETHIOBIOTIN SYNTHETASE"/>
    <property type="match status" value="1"/>
</dbReference>
<dbReference type="SUPFAM" id="SSF52540">
    <property type="entry name" value="P-loop containing nucleoside triphosphate hydrolases"/>
    <property type="match status" value="1"/>
</dbReference>
<dbReference type="Gene3D" id="3.40.50.880">
    <property type="match status" value="1"/>
</dbReference>
<dbReference type="InterPro" id="IPR027417">
    <property type="entry name" value="P-loop_NTPase"/>
</dbReference>
<dbReference type="GO" id="GO:0009236">
    <property type="term" value="P:cobalamin biosynthetic process"/>
    <property type="evidence" value="ECO:0007669"/>
    <property type="project" value="UniProtKB-UniRule"/>
</dbReference>
<dbReference type="PANTHER" id="PTHR21343:SF1">
    <property type="entry name" value="COBYRIC ACID SYNTHASE"/>
    <property type="match status" value="1"/>
</dbReference>
<dbReference type="InterPro" id="IPR029062">
    <property type="entry name" value="Class_I_gatase-like"/>
</dbReference>
<dbReference type="GO" id="GO:0003824">
    <property type="term" value="F:catalytic activity"/>
    <property type="evidence" value="ECO:0007669"/>
    <property type="project" value="InterPro"/>
</dbReference>
<evidence type="ECO:0000256" key="1">
    <source>
        <dbReference type="ARBA" id="ARBA00004953"/>
    </source>
</evidence>
<feature type="active site" evidence="4">
    <location>
        <position position="417"/>
    </location>
</feature>
<organism evidence="7 8">
    <name type="scientific">Alkalicoccus urumqiensis</name>
    <name type="common">Bacillus urumqiensis</name>
    <dbReference type="NCBI Taxonomy" id="1548213"/>
    <lineage>
        <taxon>Bacteria</taxon>
        <taxon>Bacillati</taxon>
        <taxon>Bacillota</taxon>
        <taxon>Bacilli</taxon>
        <taxon>Bacillales</taxon>
        <taxon>Bacillaceae</taxon>
        <taxon>Alkalicoccus</taxon>
    </lineage>
</organism>
<evidence type="ECO:0000313" key="7">
    <source>
        <dbReference type="EMBL" id="PRO66107.1"/>
    </source>
</evidence>
<dbReference type="UniPathway" id="UPA00148"/>
<keyword evidence="3 4" id="KW-0315">Glutamine amidotransferase</keyword>
<reference evidence="7 8" key="1">
    <citation type="submission" date="2018-03" db="EMBL/GenBank/DDBJ databases">
        <title>Bacillus urumqiensis sp. nov., a moderately haloalkaliphilic bacterium isolated from a salt lake.</title>
        <authorList>
            <person name="Zhao B."/>
            <person name="Liao Z."/>
        </authorList>
    </citation>
    <scope>NUCLEOTIDE SEQUENCE [LARGE SCALE GENOMIC DNA]</scope>
    <source>
        <strain evidence="7 8">BZ-SZ-XJ18</strain>
    </source>
</reference>
<dbReference type="InterPro" id="IPR047045">
    <property type="entry name" value="CobQ_N"/>
</dbReference>
<evidence type="ECO:0000256" key="2">
    <source>
        <dbReference type="ARBA" id="ARBA00022573"/>
    </source>
</evidence>
<proteinExistence type="inferred from homology"/>
<evidence type="ECO:0000256" key="4">
    <source>
        <dbReference type="HAMAP-Rule" id="MF_00028"/>
    </source>
</evidence>
<dbReference type="InterPro" id="IPR011698">
    <property type="entry name" value="GATase_3"/>
</dbReference>
<evidence type="ECO:0000256" key="3">
    <source>
        <dbReference type="ARBA" id="ARBA00022962"/>
    </source>
</evidence>
<accession>A0A2P6MIL2</accession>